<dbReference type="GO" id="GO:0000151">
    <property type="term" value="C:ubiquitin ligase complex"/>
    <property type="evidence" value="ECO:0007669"/>
    <property type="project" value="TreeGrafter"/>
</dbReference>
<dbReference type="PROSITE" id="PS51229">
    <property type="entry name" value="DCUN1"/>
    <property type="match status" value="1"/>
</dbReference>
<evidence type="ECO:0000313" key="3">
    <source>
        <dbReference type="EMBL" id="KAG6477461.1"/>
    </source>
</evidence>
<dbReference type="GO" id="GO:0031624">
    <property type="term" value="F:ubiquitin conjugating enzyme binding"/>
    <property type="evidence" value="ECO:0007669"/>
    <property type="project" value="TreeGrafter"/>
</dbReference>
<evidence type="ECO:0000313" key="4">
    <source>
        <dbReference type="Proteomes" id="UP000734854"/>
    </source>
</evidence>
<dbReference type="InterPro" id="IPR005176">
    <property type="entry name" value="PONY_dom"/>
</dbReference>
<dbReference type="Gene3D" id="1.10.238.200">
    <property type="entry name" value="Cullin, PONY binding domain"/>
    <property type="match status" value="1"/>
</dbReference>
<feature type="domain" description="DCUN1" evidence="2">
    <location>
        <begin position="1"/>
        <end position="173"/>
    </location>
</feature>
<comment type="function">
    <text evidence="1">Neddylation of cullins play an essential role in the regulation of SCF-type complexes activity.</text>
</comment>
<evidence type="ECO:0000259" key="2">
    <source>
        <dbReference type="PROSITE" id="PS51229"/>
    </source>
</evidence>
<dbReference type="GO" id="GO:0032182">
    <property type="term" value="F:ubiquitin-like protein binding"/>
    <property type="evidence" value="ECO:0007669"/>
    <property type="project" value="TreeGrafter"/>
</dbReference>
<dbReference type="InterPro" id="IPR014764">
    <property type="entry name" value="DCN-prot"/>
</dbReference>
<keyword evidence="4" id="KW-1185">Reference proteome</keyword>
<dbReference type="Pfam" id="PF03556">
    <property type="entry name" value="Cullin_binding"/>
    <property type="match status" value="1"/>
</dbReference>
<dbReference type="GO" id="GO:0045116">
    <property type="term" value="P:protein neddylation"/>
    <property type="evidence" value="ECO:0007669"/>
    <property type="project" value="TreeGrafter"/>
</dbReference>
<protein>
    <recommendedName>
        <fullName evidence="1">Defective in cullin neddylation protein</fullName>
    </recommendedName>
</protein>
<proteinExistence type="predicted"/>
<reference evidence="3 4" key="1">
    <citation type="submission" date="2020-08" db="EMBL/GenBank/DDBJ databases">
        <title>Plant Genome Project.</title>
        <authorList>
            <person name="Zhang R.-G."/>
        </authorList>
    </citation>
    <scope>NUCLEOTIDE SEQUENCE [LARGE SCALE GENOMIC DNA]</scope>
    <source>
        <tissue evidence="3">Rhizome</tissue>
    </source>
</reference>
<dbReference type="PANTHER" id="PTHR12281">
    <property type="entry name" value="RP42 RELATED"/>
    <property type="match status" value="1"/>
</dbReference>
<comment type="caution">
    <text evidence="3">The sequence shown here is derived from an EMBL/GenBank/DDBJ whole genome shotgun (WGS) entry which is preliminary data.</text>
</comment>
<dbReference type="GO" id="GO:0097602">
    <property type="term" value="F:cullin family protein binding"/>
    <property type="evidence" value="ECO:0007669"/>
    <property type="project" value="TreeGrafter"/>
</dbReference>
<dbReference type="AlphaFoldDB" id="A0A8J5EYK7"/>
<dbReference type="FunFam" id="1.10.238.200:FF:000006">
    <property type="entry name" value="Defective in cullin neddylation protein"/>
    <property type="match status" value="1"/>
</dbReference>
<evidence type="ECO:0000256" key="1">
    <source>
        <dbReference type="RuleBase" id="RU410713"/>
    </source>
</evidence>
<dbReference type="Proteomes" id="UP000734854">
    <property type="component" value="Unassembled WGS sequence"/>
</dbReference>
<dbReference type="PANTHER" id="PTHR12281:SF31">
    <property type="entry name" value="DCN1-LIKE PROTEIN 3"/>
    <property type="match status" value="1"/>
</dbReference>
<dbReference type="InterPro" id="IPR042460">
    <property type="entry name" value="DCN1-like_PONY"/>
</dbReference>
<dbReference type="EMBL" id="JACMSC010000018">
    <property type="protein sequence ID" value="KAG6477461.1"/>
    <property type="molecule type" value="Genomic_DNA"/>
</dbReference>
<accession>A0A8J5EYK7</accession>
<sequence length="189" mass="22127">MEPSAPHQFNIFQAFSAYSDIMSKAHLSGAKERLAILSRSLDSSGPTRFVELFIPRDMLINQICNLMCCLDLSVGSHQFNLLYEFVFFICRENGQKSISVNRALAGWRLVLNGRFRLLDEWCNFVGMHQRHNILEDTWQQVLAFSRYVNEDLEGYDPTGAWPVLIDEFVEHIYRFFSFSVFFFYFLTCF</sequence>
<gene>
    <name evidence="3" type="ORF">ZIOFF_066716</name>
</gene>
<organism evidence="3 4">
    <name type="scientific">Zingiber officinale</name>
    <name type="common">Ginger</name>
    <name type="synonym">Amomum zingiber</name>
    <dbReference type="NCBI Taxonomy" id="94328"/>
    <lineage>
        <taxon>Eukaryota</taxon>
        <taxon>Viridiplantae</taxon>
        <taxon>Streptophyta</taxon>
        <taxon>Embryophyta</taxon>
        <taxon>Tracheophyta</taxon>
        <taxon>Spermatophyta</taxon>
        <taxon>Magnoliopsida</taxon>
        <taxon>Liliopsida</taxon>
        <taxon>Zingiberales</taxon>
        <taxon>Zingiberaceae</taxon>
        <taxon>Zingiber</taxon>
    </lineage>
</organism>
<name>A0A8J5EYK7_ZINOF</name>